<dbReference type="RefSeq" id="WP_185178136.1">
    <property type="nucleotide sequence ID" value="NZ_CBCSEP010000001.1"/>
</dbReference>
<dbReference type="Gene3D" id="3.40.50.720">
    <property type="entry name" value="NAD(P)-binding Rossmann-like Domain"/>
    <property type="match status" value="1"/>
</dbReference>
<protein>
    <submittedName>
        <fullName evidence="2">NAD(P)-dependent oxidoreductase</fullName>
    </submittedName>
</protein>
<dbReference type="PANTHER" id="PTHR43245:SF23">
    <property type="entry name" value="NAD(P)-BINDING DOMAIN-CONTAINING PROTEIN"/>
    <property type="match status" value="1"/>
</dbReference>
<dbReference type="InterPro" id="IPR050177">
    <property type="entry name" value="Lipid_A_modif_metabolic_enz"/>
</dbReference>
<dbReference type="CDD" id="cd08946">
    <property type="entry name" value="SDR_e"/>
    <property type="match status" value="1"/>
</dbReference>
<dbReference type="SUPFAM" id="SSF51735">
    <property type="entry name" value="NAD(P)-binding Rossmann-fold domains"/>
    <property type="match status" value="1"/>
</dbReference>
<reference evidence="2 3" key="1">
    <citation type="submission" date="2020-08" db="EMBL/GenBank/DDBJ databases">
        <title>Cohnella phylogeny.</title>
        <authorList>
            <person name="Dunlap C."/>
        </authorList>
    </citation>
    <scope>NUCLEOTIDE SEQUENCE [LARGE SCALE GENOMIC DNA]</scope>
    <source>
        <strain evidence="2 3">DSM 103658</strain>
    </source>
</reference>
<feature type="domain" description="NAD-dependent epimerase/dehydratase" evidence="1">
    <location>
        <begin position="4"/>
        <end position="236"/>
    </location>
</feature>
<dbReference type="InterPro" id="IPR036291">
    <property type="entry name" value="NAD(P)-bd_dom_sf"/>
</dbReference>
<sequence>MSKVLVTGAGGYIGSVLVPKLLGKGYEVVAVDRYFFGQDKLHEHENLTVVQEDTRRMGERLFEDVDAVIDLVGISNDPSGELFQEATYQINYLSRVNTARLARKAGVAQYILPSSCSVYGFQDPTIAIDELSPTNPLTTYARANEKAEQEILSLASPEFTVTVLRQATVFGYSPRMRFDLVLNSMTLAYWEKGVFTINRDGLQWRPFVHVQDTADVMCLLLTTDPELINGQVFNVGSNENNYQMLGLAKAIATALGTDLKIEWYGEPDHRSYRVNFDKLRCALNWKPARTVADGVLEIYDALVTGTISKQDQTVTLKWYQEMMRWHRIIKQYEMYGGILNIT</sequence>
<dbReference type="InterPro" id="IPR001509">
    <property type="entry name" value="Epimerase_deHydtase"/>
</dbReference>
<evidence type="ECO:0000259" key="1">
    <source>
        <dbReference type="Pfam" id="PF01370"/>
    </source>
</evidence>
<dbReference type="AlphaFoldDB" id="A0A841TCZ7"/>
<evidence type="ECO:0000313" key="3">
    <source>
        <dbReference type="Proteomes" id="UP000574133"/>
    </source>
</evidence>
<dbReference type="EMBL" id="JACJVN010000023">
    <property type="protein sequence ID" value="MBB6676847.1"/>
    <property type="molecule type" value="Genomic_DNA"/>
</dbReference>
<gene>
    <name evidence="2" type="ORF">H4Q31_05815</name>
</gene>
<accession>A0A841TCZ7</accession>
<dbReference type="PANTHER" id="PTHR43245">
    <property type="entry name" value="BIFUNCTIONAL POLYMYXIN RESISTANCE PROTEIN ARNA"/>
    <property type="match status" value="1"/>
</dbReference>
<proteinExistence type="predicted"/>
<evidence type="ECO:0000313" key="2">
    <source>
        <dbReference type="EMBL" id="MBB6676847.1"/>
    </source>
</evidence>
<keyword evidence="3" id="KW-1185">Reference proteome</keyword>
<dbReference type="Pfam" id="PF01370">
    <property type="entry name" value="Epimerase"/>
    <property type="match status" value="1"/>
</dbReference>
<organism evidence="2 3">
    <name type="scientific">Cohnella lubricantis</name>
    <dbReference type="NCBI Taxonomy" id="2163172"/>
    <lineage>
        <taxon>Bacteria</taxon>
        <taxon>Bacillati</taxon>
        <taxon>Bacillota</taxon>
        <taxon>Bacilli</taxon>
        <taxon>Bacillales</taxon>
        <taxon>Paenibacillaceae</taxon>
        <taxon>Cohnella</taxon>
    </lineage>
</organism>
<name>A0A841TCZ7_9BACL</name>
<dbReference type="Proteomes" id="UP000574133">
    <property type="component" value="Unassembled WGS sequence"/>
</dbReference>
<comment type="caution">
    <text evidence="2">The sequence shown here is derived from an EMBL/GenBank/DDBJ whole genome shotgun (WGS) entry which is preliminary data.</text>
</comment>